<keyword evidence="5" id="KW-1185">Reference proteome</keyword>
<evidence type="ECO:0000313" key="5">
    <source>
        <dbReference type="Proteomes" id="UP001153069"/>
    </source>
</evidence>
<feature type="transmembrane region" description="Helical" evidence="2">
    <location>
        <begin position="573"/>
        <end position="594"/>
    </location>
</feature>
<dbReference type="InterPro" id="IPR008977">
    <property type="entry name" value="PHM/PNGase_F_dom_sf"/>
</dbReference>
<dbReference type="Gene3D" id="2.60.120.310">
    <property type="entry name" value="Copper type II, ascorbate-dependent monooxygenase, N-terminal domain"/>
    <property type="match status" value="1"/>
</dbReference>
<dbReference type="CDD" id="cd09631">
    <property type="entry name" value="DOMON_DOH"/>
    <property type="match status" value="1"/>
</dbReference>
<keyword evidence="2" id="KW-0812">Transmembrane</keyword>
<dbReference type="EMBL" id="CAICTM010001073">
    <property type="protein sequence ID" value="CAB9520124.1"/>
    <property type="molecule type" value="Genomic_DNA"/>
</dbReference>
<dbReference type="PROSITE" id="PS50836">
    <property type="entry name" value="DOMON"/>
    <property type="match status" value="1"/>
</dbReference>
<feature type="transmembrane region" description="Helical" evidence="2">
    <location>
        <begin position="704"/>
        <end position="726"/>
    </location>
</feature>
<gene>
    <name evidence="4" type="ORF">SEMRO_1075_G238450.1</name>
</gene>
<dbReference type="Proteomes" id="UP001153069">
    <property type="component" value="Unassembled WGS sequence"/>
</dbReference>
<dbReference type="InterPro" id="IPR045266">
    <property type="entry name" value="DOH_DOMON"/>
</dbReference>
<dbReference type="AlphaFoldDB" id="A0A9N8EJ94"/>
<feature type="transmembrane region" description="Helical" evidence="2">
    <location>
        <begin position="738"/>
        <end position="767"/>
    </location>
</feature>
<evidence type="ECO:0000259" key="3">
    <source>
        <dbReference type="PROSITE" id="PS50836"/>
    </source>
</evidence>
<feature type="domain" description="DOMON" evidence="3">
    <location>
        <begin position="11"/>
        <end position="134"/>
    </location>
</feature>
<dbReference type="OrthoDB" id="193961at2759"/>
<evidence type="ECO:0000256" key="2">
    <source>
        <dbReference type="SAM" id="Phobius"/>
    </source>
</evidence>
<name>A0A9N8EJ94_9STRA</name>
<dbReference type="PANTHER" id="PTHR10157:SF23">
    <property type="entry name" value="MOXD1 HOMOLOG 1"/>
    <property type="match status" value="1"/>
</dbReference>
<keyword evidence="2" id="KW-1133">Transmembrane helix</keyword>
<keyword evidence="4" id="KW-0503">Monooxygenase</keyword>
<dbReference type="GO" id="GO:0005507">
    <property type="term" value="F:copper ion binding"/>
    <property type="evidence" value="ECO:0007669"/>
    <property type="project" value="InterPro"/>
</dbReference>
<dbReference type="GO" id="GO:0004500">
    <property type="term" value="F:dopamine beta-monooxygenase activity"/>
    <property type="evidence" value="ECO:0007669"/>
    <property type="project" value="InterPro"/>
</dbReference>
<dbReference type="Pfam" id="PF03712">
    <property type="entry name" value="Cu2_monoox_C"/>
    <property type="match status" value="1"/>
</dbReference>
<dbReference type="PANTHER" id="PTHR10157">
    <property type="entry name" value="DOPAMINE BETA HYDROXYLASE RELATED"/>
    <property type="match status" value="1"/>
</dbReference>
<protein>
    <submittedName>
        <fullName evidence="4">DBH-like monooxygenase protein</fullName>
    </submittedName>
</protein>
<sequence>MERSTPMDGNGCSHVQWTVDREAMTLQMAFKSTEGAEWVGLGIAEFGSMKGADIMLVKMIHNNDSVEPSFVVEDLISTDFVKPRKDLLQNVELLRAEVDENGRIHALVERPLDSCDIDDIAIEAYKQTIICASGYLDDGNEIAYHGPRQHSSTTVNLIVDEDLLYGSAPSFSSQSQSGTVLLDEGGIVKAHGFNPNSTTSSEPIAVDIQLPNISLPQDKVTSFVCVAFKLHPGIPLRSIAVETVWGDGQVRDASQKQPDHIHHQVLLQCDGFLEEGSNVEGQAYSCEDEMPLCPLVIGNAKAPLIQFPPGVHVPLDPSTYILQVHYENTAGMPIVDDRAGVRVWAEPPSLPSRSKPAKNVGHGAFLNTIHIPADPEQKEYAIHFQIPAEATQALLPAGGVDVFSAMLHMHKKGVRGRLQLIRDGVHVMDVFDTLSFDFNSQQPKLKMWKYLPGDALIITCIYEPHKDKPIYGGQSDNDEEMCTVFLAMTPPVPGYDRALGIATPADQAFANAYVGQGLGFNDNRTEEAIYAPTYKDTREFKPLQDHRTDLCALGVHDMLHASEIRLSDPGINIALYLILLLIFVGLVSSQWPAVKSMTCERTKRNTVCYILELLYGTVALPFLLQDYVSLMANDQSIDAVHADLYTATRTIGVGLTFLYLAELFYKLKPRFDLVLHHAVAIIMAVMCFAAGIKALSPKATIKLGATLGLTVATEQPMFLALLLKNLGFARHWWWPKMCYFAAVFNAITKSILIALFAYILAISYQGVDVSWEIGSWSFSKWLEPSSIFNVDVFTGVMSFLLVLLTLAQVFLGRVMFALAYKYNQKGEIKGIPSITNSPENENFSLGSVDSSPAGNCDIVESDDVSV</sequence>
<keyword evidence="4" id="KW-0560">Oxidoreductase</keyword>
<dbReference type="InterPro" id="IPR024548">
    <property type="entry name" value="Cu2_monoox_C"/>
</dbReference>
<feature type="transmembrane region" description="Helical" evidence="2">
    <location>
        <begin position="644"/>
        <end position="661"/>
    </location>
</feature>
<reference evidence="4" key="1">
    <citation type="submission" date="2020-06" db="EMBL/GenBank/DDBJ databases">
        <authorList>
            <consortium name="Plant Systems Biology data submission"/>
        </authorList>
    </citation>
    <scope>NUCLEOTIDE SEQUENCE</scope>
    <source>
        <strain evidence="4">D6</strain>
    </source>
</reference>
<organism evidence="4 5">
    <name type="scientific">Seminavis robusta</name>
    <dbReference type="NCBI Taxonomy" id="568900"/>
    <lineage>
        <taxon>Eukaryota</taxon>
        <taxon>Sar</taxon>
        <taxon>Stramenopiles</taxon>
        <taxon>Ochrophyta</taxon>
        <taxon>Bacillariophyta</taxon>
        <taxon>Bacillariophyceae</taxon>
        <taxon>Bacillariophycidae</taxon>
        <taxon>Naviculales</taxon>
        <taxon>Naviculaceae</taxon>
        <taxon>Seminavis</taxon>
    </lineage>
</organism>
<evidence type="ECO:0000256" key="1">
    <source>
        <dbReference type="ARBA" id="ARBA00023157"/>
    </source>
</evidence>
<dbReference type="InterPro" id="IPR036939">
    <property type="entry name" value="Cu2_ascorb_mOase_N_sf"/>
</dbReference>
<feature type="transmembrane region" description="Helical" evidence="2">
    <location>
        <begin position="787"/>
        <end position="811"/>
    </location>
</feature>
<dbReference type="InterPro" id="IPR014784">
    <property type="entry name" value="Cu2_ascorb_mOase-like_C"/>
</dbReference>
<keyword evidence="1" id="KW-1015">Disulfide bond</keyword>
<dbReference type="InterPro" id="IPR005018">
    <property type="entry name" value="DOMON_domain"/>
</dbReference>
<dbReference type="SUPFAM" id="SSF49742">
    <property type="entry name" value="PHM/PNGase F"/>
    <property type="match status" value="2"/>
</dbReference>
<proteinExistence type="predicted"/>
<feature type="transmembrane region" description="Helical" evidence="2">
    <location>
        <begin position="606"/>
        <end position="624"/>
    </location>
</feature>
<keyword evidence="2" id="KW-0472">Membrane</keyword>
<dbReference type="Gene3D" id="2.60.120.230">
    <property type="match status" value="1"/>
</dbReference>
<accession>A0A9N8EJ94</accession>
<feature type="transmembrane region" description="Helical" evidence="2">
    <location>
        <begin position="673"/>
        <end position="692"/>
    </location>
</feature>
<dbReference type="InterPro" id="IPR000945">
    <property type="entry name" value="DBH-like"/>
</dbReference>
<comment type="caution">
    <text evidence="4">The sequence shown here is derived from an EMBL/GenBank/DDBJ whole genome shotgun (WGS) entry which is preliminary data.</text>
</comment>
<dbReference type="Pfam" id="PF03351">
    <property type="entry name" value="DOMON"/>
    <property type="match status" value="1"/>
</dbReference>
<evidence type="ECO:0000313" key="4">
    <source>
        <dbReference type="EMBL" id="CAB9520124.1"/>
    </source>
</evidence>